<dbReference type="RefSeq" id="XP_013242472.1">
    <property type="nucleotide sequence ID" value="XM_013387018.1"/>
</dbReference>
<dbReference type="Gene3D" id="1.10.8.10">
    <property type="entry name" value="DNA helicase RuvA subunit, C-terminal domain"/>
    <property type="match status" value="1"/>
</dbReference>
<evidence type="ECO:0000256" key="9">
    <source>
        <dbReference type="ARBA" id="ARBA00072899"/>
    </source>
</evidence>
<dbReference type="OrthoDB" id="3824970at2759"/>
<dbReference type="GO" id="GO:0005789">
    <property type="term" value="C:endoplasmic reticulum membrane"/>
    <property type="evidence" value="ECO:0007669"/>
    <property type="project" value="UniProtKB-SubCell"/>
</dbReference>
<organism evidence="13 14">
    <name type="scientific">Tilletiaria anomala (strain ATCC 24038 / CBS 436.72 / UBC 951)</name>
    <dbReference type="NCBI Taxonomy" id="1037660"/>
    <lineage>
        <taxon>Eukaryota</taxon>
        <taxon>Fungi</taxon>
        <taxon>Dikarya</taxon>
        <taxon>Basidiomycota</taxon>
        <taxon>Ustilaginomycotina</taxon>
        <taxon>Exobasidiomycetes</taxon>
        <taxon>Georgefischeriales</taxon>
        <taxon>Tilletiariaceae</taxon>
        <taxon>Tilletiaria</taxon>
    </lineage>
</organism>
<feature type="region of interest" description="Disordered" evidence="10">
    <location>
        <begin position="148"/>
        <end position="196"/>
    </location>
</feature>
<evidence type="ECO:0000256" key="6">
    <source>
        <dbReference type="ARBA" id="ARBA00023136"/>
    </source>
</evidence>
<evidence type="ECO:0000256" key="1">
    <source>
        <dbReference type="ARBA" id="ARBA00004586"/>
    </source>
</evidence>
<keyword evidence="14" id="KW-1185">Reference proteome</keyword>
<name>A0A066VPT7_TILAU</name>
<dbReference type="OMA" id="RRDIMWD"/>
<evidence type="ECO:0000256" key="8">
    <source>
        <dbReference type="ARBA" id="ARBA00061383"/>
    </source>
</evidence>
<evidence type="ECO:0000256" key="10">
    <source>
        <dbReference type="SAM" id="MobiDB-lite"/>
    </source>
</evidence>
<dbReference type="FunFam" id="1.10.8.10:FF:000050">
    <property type="entry name" value="Related to AMFR protein"/>
    <property type="match status" value="1"/>
</dbReference>
<dbReference type="HOGENOM" id="CLU_083690_0_0_1"/>
<dbReference type="Proteomes" id="UP000027361">
    <property type="component" value="Unassembled WGS sequence"/>
</dbReference>
<comment type="caution">
    <text evidence="13">The sequence shown here is derived from an EMBL/GenBank/DDBJ whole genome shotgun (WGS) entry which is preliminary data.</text>
</comment>
<evidence type="ECO:0000256" key="5">
    <source>
        <dbReference type="ARBA" id="ARBA00022989"/>
    </source>
</evidence>
<evidence type="ECO:0000313" key="13">
    <source>
        <dbReference type="EMBL" id="KDN43757.1"/>
    </source>
</evidence>
<dbReference type="InterPro" id="IPR003892">
    <property type="entry name" value="CUE"/>
</dbReference>
<comment type="similarity">
    <text evidence="8">Belongs to the CUE1 family.</text>
</comment>
<feature type="chain" id="PRO_5001628324" description="Coupling of ubiquitin conjugation to ER degradation protein 1" evidence="11">
    <location>
        <begin position="24"/>
        <end position="196"/>
    </location>
</feature>
<dbReference type="FunCoup" id="A0A066VPT7">
    <property type="interactions" value="62"/>
</dbReference>
<dbReference type="CDD" id="cd14424">
    <property type="entry name" value="CUE_Cue1p_like"/>
    <property type="match status" value="1"/>
</dbReference>
<dbReference type="Pfam" id="PF02845">
    <property type="entry name" value="CUE"/>
    <property type="match status" value="1"/>
</dbReference>
<keyword evidence="6" id="KW-0472">Membrane</keyword>
<feature type="domain" description="CUE" evidence="12">
    <location>
        <begin position="46"/>
        <end position="88"/>
    </location>
</feature>
<accession>A0A066VPT7</accession>
<evidence type="ECO:0000256" key="11">
    <source>
        <dbReference type="SAM" id="SignalP"/>
    </source>
</evidence>
<evidence type="ECO:0000259" key="12">
    <source>
        <dbReference type="PROSITE" id="PS51140"/>
    </source>
</evidence>
<keyword evidence="4" id="KW-0256">Endoplasmic reticulum</keyword>
<evidence type="ECO:0000256" key="7">
    <source>
        <dbReference type="ARBA" id="ARBA00037847"/>
    </source>
</evidence>
<feature type="region of interest" description="Disordered" evidence="10">
    <location>
        <begin position="85"/>
        <end position="134"/>
    </location>
</feature>
<keyword evidence="5" id="KW-1133">Transmembrane helix</keyword>
<evidence type="ECO:0000256" key="4">
    <source>
        <dbReference type="ARBA" id="ARBA00022824"/>
    </source>
</evidence>
<dbReference type="InParanoid" id="A0A066VPT7"/>
<dbReference type="EMBL" id="JMSN01000058">
    <property type="protein sequence ID" value="KDN43757.1"/>
    <property type="molecule type" value="Genomic_DNA"/>
</dbReference>
<feature type="compositionally biased region" description="Low complexity" evidence="10">
    <location>
        <begin position="162"/>
        <end position="174"/>
    </location>
</feature>
<dbReference type="STRING" id="1037660.A0A066VPT7"/>
<keyword evidence="11" id="KW-0732">Signal</keyword>
<dbReference type="GeneID" id="25262520"/>
<feature type="signal peptide" evidence="11">
    <location>
        <begin position="1"/>
        <end position="23"/>
    </location>
</feature>
<dbReference type="SMART" id="SM00546">
    <property type="entry name" value="CUE"/>
    <property type="match status" value="1"/>
</dbReference>
<gene>
    <name evidence="13" type="ORF">K437DRAFT_225436</name>
</gene>
<comment type="subcellular location">
    <subcellularLocation>
        <location evidence="7">Endomembrane system</location>
        <topology evidence="7">Single-pass membrane protein</topology>
    </subcellularLocation>
    <subcellularLocation>
        <location evidence="1">Endoplasmic reticulum membrane</location>
    </subcellularLocation>
</comment>
<evidence type="ECO:0000256" key="3">
    <source>
        <dbReference type="ARBA" id="ARBA00022786"/>
    </source>
</evidence>
<dbReference type="AlphaFoldDB" id="A0A066VPT7"/>
<sequence>MNDSLGALLAIAVIWLVVKLAFGGAYGGSANARPTRGLTTARARPVPQELVDTVQAMFPQVPEASIRYDLSRTGNVEATCDRILREGALPPPPSGLFQTPPGGARSDAPGGQRAASGSIEPAARPTAGVSAAANEKAQDLISRFNLQSRLSASERPGQAAVSSSASSSTGSWSESRQEREQALRSRKEAVILEARR</sequence>
<feature type="compositionally biased region" description="Basic and acidic residues" evidence="10">
    <location>
        <begin position="175"/>
        <end position="196"/>
    </location>
</feature>
<reference evidence="13 14" key="1">
    <citation type="submission" date="2014-05" db="EMBL/GenBank/DDBJ databases">
        <title>Draft genome sequence of a rare smut relative, Tilletiaria anomala UBC 951.</title>
        <authorList>
            <consortium name="DOE Joint Genome Institute"/>
            <person name="Toome M."/>
            <person name="Kuo A."/>
            <person name="Henrissat B."/>
            <person name="Lipzen A."/>
            <person name="Tritt A."/>
            <person name="Yoshinaga Y."/>
            <person name="Zane M."/>
            <person name="Barry K."/>
            <person name="Grigoriev I.V."/>
            <person name="Spatafora J.W."/>
            <person name="Aimea M.C."/>
        </authorList>
    </citation>
    <scope>NUCLEOTIDE SEQUENCE [LARGE SCALE GENOMIC DNA]</scope>
    <source>
        <strain evidence="13 14">UBC 951</strain>
    </source>
</reference>
<keyword evidence="3" id="KW-0833">Ubl conjugation pathway</keyword>
<evidence type="ECO:0000313" key="14">
    <source>
        <dbReference type="Proteomes" id="UP000027361"/>
    </source>
</evidence>
<keyword evidence="2" id="KW-0812">Transmembrane</keyword>
<proteinExistence type="inferred from homology"/>
<dbReference type="PROSITE" id="PS51140">
    <property type="entry name" value="CUE"/>
    <property type="match status" value="1"/>
</dbReference>
<evidence type="ECO:0000256" key="2">
    <source>
        <dbReference type="ARBA" id="ARBA00022692"/>
    </source>
</evidence>
<protein>
    <recommendedName>
        <fullName evidence="9">Coupling of ubiquitin conjugation to ER degradation protein 1</fullName>
    </recommendedName>
</protein>
<dbReference type="GO" id="GO:0043130">
    <property type="term" value="F:ubiquitin binding"/>
    <property type="evidence" value="ECO:0007669"/>
    <property type="project" value="InterPro"/>
</dbReference>